<evidence type="ECO:0000313" key="1">
    <source>
        <dbReference type="EMBL" id="KFI84476.1"/>
    </source>
</evidence>
<gene>
    <name evidence="1" type="ORF">BREU_1250</name>
</gene>
<evidence type="ECO:0000313" key="2">
    <source>
        <dbReference type="Proteomes" id="UP000028984"/>
    </source>
</evidence>
<dbReference type="OrthoDB" id="3233847at2"/>
<comment type="caution">
    <text evidence="1">The sequence shown here is derived from an EMBL/GenBank/DDBJ whole genome shotgun (WGS) entry which is preliminary data.</text>
</comment>
<dbReference type="eggNOG" id="ENOG5032I57">
    <property type="taxonomic scope" value="Bacteria"/>
</dbReference>
<dbReference type="Proteomes" id="UP000028984">
    <property type="component" value="Unassembled WGS sequence"/>
</dbReference>
<proteinExistence type="predicted"/>
<dbReference type="STRING" id="1437610.BREU_1250"/>
<dbReference type="EMBL" id="JGZK01000017">
    <property type="protein sequence ID" value="KFI84476.1"/>
    <property type="molecule type" value="Genomic_DNA"/>
</dbReference>
<protein>
    <submittedName>
        <fullName evidence="1">Uncharacterized protein</fullName>
    </submittedName>
</protein>
<accession>A0A087CMH6</accession>
<keyword evidence="2" id="KW-1185">Reference proteome</keyword>
<dbReference type="AlphaFoldDB" id="A0A087CMH6"/>
<sequence>MQMTLEGFEDYYGPNEGLQERATKELIDSFVEGRALNPSARYVCKTMINIARNFDALNAKGRDTSRVMAQLLAWYQELETKFPAEKEIDPALAGLLQEAQA</sequence>
<reference evidence="1 2" key="1">
    <citation type="submission" date="2014-03" db="EMBL/GenBank/DDBJ databases">
        <title>Genomics of Bifidobacteria.</title>
        <authorList>
            <person name="Ventura M."/>
            <person name="Milani C."/>
            <person name="Lugli G.A."/>
        </authorList>
    </citation>
    <scope>NUCLEOTIDE SEQUENCE [LARGE SCALE GENOMIC DNA]</scope>
    <source>
        <strain evidence="1 2">DSM 23975</strain>
    </source>
</reference>
<organism evidence="1 2">
    <name type="scientific">Bifidobacterium reuteri DSM 23975</name>
    <dbReference type="NCBI Taxonomy" id="1437610"/>
    <lineage>
        <taxon>Bacteria</taxon>
        <taxon>Bacillati</taxon>
        <taxon>Actinomycetota</taxon>
        <taxon>Actinomycetes</taxon>
        <taxon>Bifidobacteriales</taxon>
        <taxon>Bifidobacteriaceae</taxon>
        <taxon>Bifidobacterium</taxon>
    </lineage>
</organism>
<name>A0A087CMH6_9BIFI</name>